<gene>
    <name evidence="1" type="ORF">MC7420_6807</name>
</gene>
<evidence type="ECO:0000313" key="2">
    <source>
        <dbReference type="Proteomes" id="UP000003835"/>
    </source>
</evidence>
<dbReference type="EMBL" id="DS989856">
    <property type="protein sequence ID" value="EDX73759.1"/>
    <property type="molecule type" value="Genomic_DNA"/>
</dbReference>
<dbReference type="HOGENOM" id="CLU_2409955_0_0_3"/>
<reference evidence="1 2" key="1">
    <citation type="submission" date="2008-07" db="EMBL/GenBank/DDBJ databases">
        <authorList>
            <person name="Tandeau de Marsac N."/>
            <person name="Ferriera S."/>
            <person name="Johnson J."/>
            <person name="Kravitz S."/>
            <person name="Beeson K."/>
            <person name="Sutton G."/>
            <person name="Rogers Y.-H."/>
            <person name="Friedman R."/>
            <person name="Frazier M."/>
            <person name="Venter J.C."/>
        </authorList>
    </citation>
    <scope>NUCLEOTIDE SEQUENCE [LARGE SCALE GENOMIC DNA]</scope>
    <source>
        <strain evidence="1 2">PCC 7420</strain>
    </source>
</reference>
<proteinExistence type="predicted"/>
<name>B4VWM3_9CYAN</name>
<dbReference type="Proteomes" id="UP000003835">
    <property type="component" value="Unassembled WGS sequence"/>
</dbReference>
<sequence>MNYLCEEFILAFIRLADLIINMDYVAAVTFSTYNGLGEGHEIPVVNICLAIPEGALDGQASSCIGDCQNCQGIEKLEYENDLAIAIWNYFTQSSEVTVLFE</sequence>
<dbReference type="AlphaFoldDB" id="B4VWM3"/>
<organism evidence="1 2">
    <name type="scientific">Coleofasciculus chthonoplastes PCC 7420</name>
    <dbReference type="NCBI Taxonomy" id="118168"/>
    <lineage>
        <taxon>Bacteria</taxon>
        <taxon>Bacillati</taxon>
        <taxon>Cyanobacteriota</taxon>
        <taxon>Cyanophyceae</taxon>
        <taxon>Coleofasciculales</taxon>
        <taxon>Coleofasciculaceae</taxon>
        <taxon>Coleofasciculus</taxon>
    </lineage>
</organism>
<protein>
    <submittedName>
        <fullName evidence="1">Uncharacterized protein</fullName>
    </submittedName>
</protein>
<evidence type="ECO:0000313" key="1">
    <source>
        <dbReference type="EMBL" id="EDX73759.1"/>
    </source>
</evidence>
<accession>B4VWM3</accession>
<dbReference type="eggNOG" id="ENOG5033ZXY">
    <property type="taxonomic scope" value="Bacteria"/>
</dbReference>
<keyword evidence="2" id="KW-1185">Reference proteome</keyword>